<evidence type="ECO:0000313" key="2">
    <source>
        <dbReference type="Proteomes" id="UP000811481"/>
    </source>
</evidence>
<protein>
    <submittedName>
        <fullName evidence="1">Uncharacterized protein</fullName>
    </submittedName>
</protein>
<evidence type="ECO:0000313" key="1">
    <source>
        <dbReference type="EMBL" id="MBS2126616.1"/>
    </source>
</evidence>
<dbReference type="EMBL" id="JAGVRH010000020">
    <property type="protein sequence ID" value="MBS2126616.1"/>
    <property type="molecule type" value="Genomic_DNA"/>
</dbReference>
<dbReference type="Proteomes" id="UP000811481">
    <property type="component" value="Unassembled WGS sequence"/>
</dbReference>
<reference evidence="1" key="1">
    <citation type="submission" date="2021-04" db="EMBL/GenBank/DDBJ databases">
        <title>Draft genome sequence of StrPh-CL8, a phytoplasma strain causing strawberry phyllody in Chile.</title>
        <authorList>
            <person name="Cui W."/>
            <person name="Zamorano A."/>
            <person name="Fiore N."/>
        </authorList>
    </citation>
    <scope>NUCLEOTIDE SEQUENCE [LARGE SCALE GENOMIC DNA]</scope>
    <source>
        <strain evidence="1">StrPh-Cl</strain>
    </source>
</reference>
<gene>
    <name evidence="1" type="ORF">J8J04_02895</name>
</gene>
<feature type="non-terminal residue" evidence="1">
    <location>
        <position position="73"/>
    </location>
</feature>
<proteinExistence type="predicted"/>
<sequence length="73" mass="8947">MNFLLFHNPIYAHNYFRKHTQAKIKLTDYETFQQEWLNTQPKFKKHDINVLDKKDIPNILKYFDIQTSIYGLE</sequence>
<accession>A0ABS5K3X1</accession>
<keyword evidence="2" id="KW-1185">Reference proteome</keyword>
<comment type="caution">
    <text evidence="1">The sequence shown here is derived from an EMBL/GenBank/DDBJ whole genome shotgun (WGS) entry which is preliminary data.</text>
</comment>
<name>A0ABS5K3X1_9MOLU</name>
<organism evidence="1 2">
    <name type="scientific">'Fragaria x ananassa' phyllody phytoplasma</name>
    <dbReference type="NCBI Taxonomy" id="2358428"/>
    <lineage>
        <taxon>Bacteria</taxon>
        <taxon>Bacillati</taxon>
        <taxon>Mycoplasmatota</taxon>
        <taxon>Mollicutes</taxon>
        <taxon>Acholeplasmatales</taxon>
        <taxon>Acholeplasmataceae</taxon>
        <taxon>Candidatus Phytoplasma</taxon>
        <taxon>16SrXIII (Mexican periwinkle virescence group)</taxon>
    </lineage>
</organism>